<name>A0A067LRA9_JATCU</name>
<keyword evidence="4 5" id="KW-0067">ATP-binding</keyword>
<dbReference type="SUPFAM" id="SSF56112">
    <property type="entry name" value="Protein kinase-like (PK-like)"/>
    <property type="match status" value="1"/>
</dbReference>
<accession>A0A067LRA9</accession>
<dbReference type="PANTHER" id="PTHR47987:SF11">
    <property type="entry name" value="RECEPTOR-LIKE CYTOSOLIC SERINE_THREONINE-PROTEIN KINASE RBK1 ISOFORM X1"/>
    <property type="match status" value="1"/>
</dbReference>
<keyword evidence="9" id="KW-1185">Reference proteome</keyword>
<protein>
    <recommendedName>
        <fullName evidence="7">Protein kinase domain-containing protein</fullName>
    </recommendedName>
</protein>
<keyword evidence="2 5" id="KW-0547">Nucleotide-binding</keyword>
<gene>
    <name evidence="8" type="ORF">JCGZ_00040</name>
</gene>
<evidence type="ECO:0000256" key="2">
    <source>
        <dbReference type="ARBA" id="ARBA00022741"/>
    </source>
</evidence>
<evidence type="ECO:0000256" key="1">
    <source>
        <dbReference type="ARBA" id="ARBA00022679"/>
    </source>
</evidence>
<keyword evidence="6" id="KW-0723">Serine/threonine-protein kinase</keyword>
<evidence type="ECO:0000313" key="9">
    <source>
        <dbReference type="Proteomes" id="UP000027138"/>
    </source>
</evidence>
<dbReference type="PROSITE" id="PS00108">
    <property type="entry name" value="PROTEIN_KINASE_ST"/>
    <property type="match status" value="1"/>
</dbReference>
<dbReference type="AlphaFoldDB" id="A0A067LRA9"/>
<reference evidence="8 9" key="1">
    <citation type="journal article" date="2014" name="PLoS ONE">
        <title>Global Analysis of Gene Expression Profiles in Physic Nut (Jatropha curcas L.) Seedlings Exposed to Salt Stress.</title>
        <authorList>
            <person name="Zhang L."/>
            <person name="Zhang C."/>
            <person name="Wu P."/>
            <person name="Chen Y."/>
            <person name="Li M."/>
            <person name="Jiang H."/>
            <person name="Wu G."/>
        </authorList>
    </citation>
    <scope>NUCLEOTIDE SEQUENCE [LARGE SCALE GENOMIC DNA]</scope>
    <source>
        <strain evidence="9">cv. GZQX0401</strain>
        <tissue evidence="8">Young leaves</tissue>
    </source>
</reference>
<keyword evidence="1" id="KW-0808">Transferase</keyword>
<dbReference type="InterPro" id="IPR011009">
    <property type="entry name" value="Kinase-like_dom_sf"/>
</dbReference>
<evidence type="ECO:0000313" key="8">
    <source>
        <dbReference type="EMBL" id="KDP47149.1"/>
    </source>
</evidence>
<evidence type="ECO:0000256" key="6">
    <source>
        <dbReference type="RuleBase" id="RU000304"/>
    </source>
</evidence>
<dbReference type="PROSITE" id="PS00107">
    <property type="entry name" value="PROTEIN_KINASE_ATP"/>
    <property type="match status" value="1"/>
</dbReference>
<dbReference type="FunFam" id="1.10.510.10:FF:000095">
    <property type="entry name" value="protein STRUBBELIG-RECEPTOR FAMILY 8"/>
    <property type="match status" value="1"/>
</dbReference>
<dbReference type="InterPro" id="IPR008271">
    <property type="entry name" value="Ser/Thr_kinase_AS"/>
</dbReference>
<sequence>MLLRSLNVVVKPGDNVLAIHVQQPLDNFDANTFHMHEDLCKSKQVDFLIKICNGNCFISELSNQVRINFATILVLGCNLSRPKDSVISNYLKGLPPTCSLLIINKVGKIILERQGTSQQGSSQSFHSSLLSEESHFTPNSSSRETPIQQIYSTKKYSLAQKLFRKLVQIESERSIKLFTLQDLNSATDNFSPDMVIGEGGHSKVYRAKLEDGRPAAVKVLQRTQFSAEDLLREVEILSSLKHENIVRIIGYCENMDINAVVYNLLKGSLNQNLKQLKWKERMGVAIGVAKALDYLHHSFNPPIIHRDVKSSNILLSDDCQPQLSDFGAAMFYNKTEQISENINVVGTFGYLAPEYVMYGKVDEKIDVYSYGVVLLELVSGKEAIQTNQKKQESLVLWARSLINSGLPECLIDPCLSEDYVVEDMKMVMFIARLCLMHSSSRRPTMKMVSFYA</sequence>
<evidence type="ECO:0000256" key="3">
    <source>
        <dbReference type="ARBA" id="ARBA00022777"/>
    </source>
</evidence>
<dbReference type="EMBL" id="KK914193">
    <property type="protein sequence ID" value="KDP47149.1"/>
    <property type="molecule type" value="Genomic_DNA"/>
</dbReference>
<proteinExistence type="inferred from homology"/>
<dbReference type="GO" id="GO:0004674">
    <property type="term" value="F:protein serine/threonine kinase activity"/>
    <property type="evidence" value="ECO:0007669"/>
    <property type="project" value="UniProtKB-KW"/>
</dbReference>
<dbReference type="PANTHER" id="PTHR47987">
    <property type="entry name" value="OS08G0249100 PROTEIN"/>
    <property type="match status" value="1"/>
</dbReference>
<dbReference type="PROSITE" id="PS50011">
    <property type="entry name" value="PROTEIN_KINASE_DOM"/>
    <property type="match status" value="1"/>
</dbReference>
<dbReference type="Pfam" id="PF00069">
    <property type="entry name" value="Pkinase"/>
    <property type="match status" value="1"/>
</dbReference>
<dbReference type="InterPro" id="IPR046958">
    <property type="entry name" value="RBK1/2/STUNTED"/>
</dbReference>
<evidence type="ECO:0000256" key="4">
    <source>
        <dbReference type="ARBA" id="ARBA00022840"/>
    </source>
</evidence>
<organism evidence="8 9">
    <name type="scientific">Jatropha curcas</name>
    <name type="common">Barbados nut</name>
    <dbReference type="NCBI Taxonomy" id="180498"/>
    <lineage>
        <taxon>Eukaryota</taxon>
        <taxon>Viridiplantae</taxon>
        <taxon>Streptophyta</taxon>
        <taxon>Embryophyta</taxon>
        <taxon>Tracheophyta</taxon>
        <taxon>Spermatophyta</taxon>
        <taxon>Magnoliopsida</taxon>
        <taxon>eudicotyledons</taxon>
        <taxon>Gunneridae</taxon>
        <taxon>Pentapetalae</taxon>
        <taxon>rosids</taxon>
        <taxon>fabids</taxon>
        <taxon>Malpighiales</taxon>
        <taxon>Euphorbiaceae</taxon>
        <taxon>Crotonoideae</taxon>
        <taxon>Jatropheae</taxon>
        <taxon>Jatropha</taxon>
    </lineage>
</organism>
<dbReference type="Gene3D" id="3.30.200.20">
    <property type="entry name" value="Phosphorylase Kinase, domain 1"/>
    <property type="match status" value="1"/>
</dbReference>
<evidence type="ECO:0000259" key="7">
    <source>
        <dbReference type="PROSITE" id="PS50011"/>
    </source>
</evidence>
<dbReference type="GO" id="GO:0005524">
    <property type="term" value="F:ATP binding"/>
    <property type="evidence" value="ECO:0007669"/>
    <property type="project" value="UniProtKB-UniRule"/>
</dbReference>
<keyword evidence="3" id="KW-0418">Kinase</keyword>
<dbReference type="SMART" id="SM00220">
    <property type="entry name" value="S_TKc"/>
    <property type="match status" value="1"/>
</dbReference>
<dbReference type="FunFam" id="3.30.200.20:FF:000268">
    <property type="entry name" value="probable receptor-like serine/threonine-protein kinase At5g57670"/>
    <property type="match status" value="1"/>
</dbReference>
<dbReference type="InterPro" id="IPR000719">
    <property type="entry name" value="Prot_kinase_dom"/>
</dbReference>
<dbReference type="InterPro" id="IPR017441">
    <property type="entry name" value="Protein_kinase_ATP_BS"/>
</dbReference>
<dbReference type="OrthoDB" id="4062651at2759"/>
<feature type="binding site" evidence="5">
    <location>
        <position position="218"/>
    </location>
    <ligand>
        <name>ATP</name>
        <dbReference type="ChEBI" id="CHEBI:30616"/>
    </ligand>
</feature>
<feature type="domain" description="Protein kinase" evidence="7">
    <location>
        <begin position="190"/>
        <end position="452"/>
    </location>
</feature>
<evidence type="ECO:0000256" key="5">
    <source>
        <dbReference type="PROSITE-ProRule" id="PRU10141"/>
    </source>
</evidence>
<dbReference type="Proteomes" id="UP000027138">
    <property type="component" value="Unassembled WGS sequence"/>
</dbReference>
<comment type="similarity">
    <text evidence="6">Belongs to the protein kinase superfamily.</text>
</comment>
<dbReference type="Gene3D" id="1.10.510.10">
    <property type="entry name" value="Transferase(Phosphotransferase) domain 1"/>
    <property type="match status" value="1"/>
</dbReference>